<organism evidence="2 3">
    <name type="scientific">Exophiala spinifera</name>
    <dbReference type="NCBI Taxonomy" id="91928"/>
    <lineage>
        <taxon>Eukaryota</taxon>
        <taxon>Fungi</taxon>
        <taxon>Dikarya</taxon>
        <taxon>Ascomycota</taxon>
        <taxon>Pezizomycotina</taxon>
        <taxon>Eurotiomycetes</taxon>
        <taxon>Chaetothyriomycetidae</taxon>
        <taxon>Chaetothyriales</taxon>
        <taxon>Herpotrichiellaceae</taxon>
        <taxon>Exophiala</taxon>
    </lineage>
</organism>
<dbReference type="AlphaFoldDB" id="A0A0D1Y493"/>
<feature type="region of interest" description="Disordered" evidence="1">
    <location>
        <begin position="362"/>
        <end position="396"/>
    </location>
</feature>
<dbReference type="GeneID" id="27338959"/>
<feature type="compositionally biased region" description="Basic residues" evidence="1">
    <location>
        <begin position="316"/>
        <end position="325"/>
    </location>
</feature>
<evidence type="ECO:0000313" key="3">
    <source>
        <dbReference type="Proteomes" id="UP000053328"/>
    </source>
</evidence>
<gene>
    <name evidence="2" type="ORF">PV08_11876</name>
</gene>
<dbReference type="VEuPathDB" id="FungiDB:PV08_11876"/>
<feature type="compositionally biased region" description="Polar residues" evidence="1">
    <location>
        <begin position="246"/>
        <end position="258"/>
    </location>
</feature>
<dbReference type="RefSeq" id="XP_016229992.1">
    <property type="nucleotide sequence ID" value="XM_016386184.1"/>
</dbReference>
<dbReference type="EMBL" id="KN847502">
    <property type="protein sequence ID" value="KIW09776.1"/>
    <property type="molecule type" value="Genomic_DNA"/>
</dbReference>
<accession>A0A0D1Y493</accession>
<feature type="compositionally biased region" description="Basic residues" evidence="1">
    <location>
        <begin position="363"/>
        <end position="377"/>
    </location>
</feature>
<feature type="region of interest" description="Disordered" evidence="1">
    <location>
        <begin position="175"/>
        <end position="202"/>
    </location>
</feature>
<feature type="region of interest" description="Disordered" evidence="1">
    <location>
        <begin position="244"/>
        <end position="337"/>
    </location>
</feature>
<name>A0A0D1Y493_9EURO</name>
<keyword evidence="3" id="KW-1185">Reference proteome</keyword>
<feature type="compositionally biased region" description="Basic residues" evidence="1">
    <location>
        <begin position="262"/>
        <end position="273"/>
    </location>
</feature>
<proteinExistence type="predicted"/>
<sequence>MIRHSIKKRWQKLGVWNSKWGVPTGELGGFGNNDGPKSWEWESLSQARESAESRAIRLHLQRQGRENENLTPQLQEVGDTPDIQVDDRESLITSRPWFLWALEVAEEAVRLQRNPKQSKIEAYEPAPGVIICLEIGWMDGATCLVGSGKMSHHRQNPPDPDEMEFTPSEIDASEAIRPSTPQPQPKSAHPERRPPSPTAHPVRSLFWNSLNAASPCSTEPTANSLTDNEIYAESAQPLLQDYAETPSRTEQRPQSSPATLRKQQRRHTTHRHLTGSNTRVTRSTRLVEVPKKPTRKQRTSQAPTSETSKLAPLPRRSPRIAKRDRHQKDAAAQSDAVKASAIAKVIQQSQLDEDIEETLSCAKRTKNGQLKQRHPRKSSTPLGATKRMARSRNVNA</sequence>
<dbReference type="Proteomes" id="UP000053328">
    <property type="component" value="Unassembled WGS sequence"/>
</dbReference>
<reference evidence="2 3" key="1">
    <citation type="submission" date="2015-01" db="EMBL/GenBank/DDBJ databases">
        <title>The Genome Sequence of Exophiala spinifera CBS89968.</title>
        <authorList>
            <consortium name="The Broad Institute Genomics Platform"/>
            <person name="Cuomo C."/>
            <person name="de Hoog S."/>
            <person name="Gorbushina A."/>
            <person name="Stielow B."/>
            <person name="Teixiera M."/>
            <person name="Abouelleil A."/>
            <person name="Chapman S.B."/>
            <person name="Priest M."/>
            <person name="Young S.K."/>
            <person name="Wortman J."/>
            <person name="Nusbaum C."/>
            <person name="Birren B."/>
        </authorList>
    </citation>
    <scope>NUCLEOTIDE SEQUENCE [LARGE SCALE GENOMIC DNA]</scope>
    <source>
        <strain evidence="2 3">CBS 89968</strain>
    </source>
</reference>
<dbReference type="HOGENOM" id="CLU_696456_0_0_1"/>
<evidence type="ECO:0000256" key="1">
    <source>
        <dbReference type="SAM" id="MobiDB-lite"/>
    </source>
</evidence>
<evidence type="ECO:0000313" key="2">
    <source>
        <dbReference type="EMBL" id="KIW09776.1"/>
    </source>
</evidence>
<protein>
    <submittedName>
        <fullName evidence="2">Uncharacterized protein</fullName>
    </submittedName>
</protein>
<feature type="compositionally biased region" description="Polar residues" evidence="1">
    <location>
        <begin position="299"/>
        <end position="308"/>
    </location>
</feature>
<dbReference type="OrthoDB" id="4160360at2759"/>
<feature type="compositionally biased region" description="Polar residues" evidence="1">
    <location>
        <begin position="275"/>
        <end position="284"/>
    </location>
</feature>